<dbReference type="Gene3D" id="1.25.10.10">
    <property type="entry name" value="Leucine-rich Repeat Variant"/>
    <property type="match status" value="1"/>
</dbReference>
<gene>
    <name evidence="1" type="ORF">R3P38DRAFT_2933581</name>
</gene>
<dbReference type="InterPro" id="IPR011989">
    <property type="entry name" value="ARM-like"/>
</dbReference>
<accession>A0AAW0BVV6</accession>
<comment type="caution">
    <text evidence="1">The sequence shown here is derived from an EMBL/GenBank/DDBJ whole genome shotgun (WGS) entry which is preliminary data.</text>
</comment>
<sequence>MFTMMSTSELEEETLVRVVDYILEDSIVREFLSVGRTTDEVVLSKLGSTSSPMQRAALNVFGSFLKYAELCNSIAKIAKEKKIFDKIGSLLMHSHVDTQEAALKAIFASSANEETHRLIMSTGQIVTDIIGLLDHGRLSISELAFDTVGLMLNEDHVVNTLSSTETMFKLLQRLGSNELSLRERAFKILKKIVGNARVNEILLTKKCILQLFEMLHGRDEDQNVLGFVDELVKALDGNFAAIGTAFIHQPLKRLAEPETSANTSDSYIQFIKKLPREYQVSSDDTLTLISLLSESNSVIVNRAGALVQHFAYNAAFRQRILDRDVWAKSLQTDDANLVVDILTEFAKASGKERLEIPHGSGIMAQLLSMTKADVDNVGRWKPGWNGLLALGVFSSDEEMAEKAEKAKKGIESVDGS</sequence>
<organism evidence="1 2">
    <name type="scientific">Favolaschia claudopus</name>
    <dbReference type="NCBI Taxonomy" id="2862362"/>
    <lineage>
        <taxon>Eukaryota</taxon>
        <taxon>Fungi</taxon>
        <taxon>Dikarya</taxon>
        <taxon>Basidiomycota</taxon>
        <taxon>Agaricomycotina</taxon>
        <taxon>Agaricomycetes</taxon>
        <taxon>Agaricomycetidae</taxon>
        <taxon>Agaricales</taxon>
        <taxon>Marasmiineae</taxon>
        <taxon>Mycenaceae</taxon>
        <taxon>Favolaschia</taxon>
    </lineage>
</organism>
<keyword evidence="2" id="KW-1185">Reference proteome</keyword>
<name>A0AAW0BVV6_9AGAR</name>
<proteinExistence type="predicted"/>
<dbReference type="Proteomes" id="UP001362999">
    <property type="component" value="Unassembled WGS sequence"/>
</dbReference>
<dbReference type="AlphaFoldDB" id="A0AAW0BVV6"/>
<protein>
    <submittedName>
        <fullName evidence="1">Uncharacterized protein</fullName>
    </submittedName>
</protein>
<dbReference type="EMBL" id="JAWWNJ010000026">
    <property type="protein sequence ID" value="KAK7030196.1"/>
    <property type="molecule type" value="Genomic_DNA"/>
</dbReference>
<reference evidence="1 2" key="1">
    <citation type="journal article" date="2024" name="J Genomics">
        <title>Draft genome sequencing and assembly of Favolaschia claudopus CIRM-BRFM 2984 isolated from oak limbs.</title>
        <authorList>
            <person name="Navarro D."/>
            <person name="Drula E."/>
            <person name="Chaduli D."/>
            <person name="Cazenave R."/>
            <person name="Ahrendt S."/>
            <person name="Wang J."/>
            <person name="Lipzen A."/>
            <person name="Daum C."/>
            <person name="Barry K."/>
            <person name="Grigoriev I.V."/>
            <person name="Favel A."/>
            <person name="Rosso M.N."/>
            <person name="Martin F."/>
        </authorList>
    </citation>
    <scope>NUCLEOTIDE SEQUENCE [LARGE SCALE GENOMIC DNA]</scope>
    <source>
        <strain evidence="1 2">CIRM-BRFM 2984</strain>
    </source>
</reference>
<dbReference type="SUPFAM" id="SSF48371">
    <property type="entry name" value="ARM repeat"/>
    <property type="match status" value="1"/>
</dbReference>
<dbReference type="InterPro" id="IPR016024">
    <property type="entry name" value="ARM-type_fold"/>
</dbReference>
<evidence type="ECO:0000313" key="1">
    <source>
        <dbReference type="EMBL" id="KAK7030196.1"/>
    </source>
</evidence>
<evidence type="ECO:0000313" key="2">
    <source>
        <dbReference type="Proteomes" id="UP001362999"/>
    </source>
</evidence>